<evidence type="ECO:0000256" key="3">
    <source>
        <dbReference type="ARBA" id="ARBA00022801"/>
    </source>
</evidence>
<feature type="domain" description="Ubiquitin-like protease family profile" evidence="4">
    <location>
        <begin position="66"/>
        <end position="114"/>
    </location>
</feature>
<keyword evidence="2" id="KW-0645">Protease</keyword>
<feature type="non-terminal residue" evidence="5">
    <location>
        <position position="1"/>
    </location>
</feature>
<reference evidence="5" key="1">
    <citation type="journal article" date="2019" name="Sci. Rep.">
        <title>Draft genome of Tanacetum cinerariifolium, the natural source of mosquito coil.</title>
        <authorList>
            <person name="Yamashiro T."/>
            <person name="Shiraishi A."/>
            <person name="Satake H."/>
            <person name="Nakayama K."/>
        </authorList>
    </citation>
    <scope>NUCLEOTIDE SEQUENCE</scope>
</reference>
<dbReference type="EMBL" id="BKCJ011014150">
    <property type="protein sequence ID" value="GFC67124.1"/>
    <property type="molecule type" value="Genomic_DNA"/>
</dbReference>
<evidence type="ECO:0000256" key="1">
    <source>
        <dbReference type="ARBA" id="ARBA00005234"/>
    </source>
</evidence>
<gene>
    <name evidence="5" type="ORF">Tci_839094</name>
</gene>
<sequence length="118" mass="13743">SGEPTQLFKFSWDPYGIVVDDHFWLALEDKKDDGWSTLAPDTYWEIAGPHFCLTILSSGMPIYHENVKKRRVPWTEVEKVYFPLNEPEVHWALAELHIGIGVIIVYDSMNPRKKKMPQ</sequence>
<dbReference type="GO" id="GO:0008234">
    <property type="term" value="F:cysteine-type peptidase activity"/>
    <property type="evidence" value="ECO:0007669"/>
    <property type="project" value="InterPro"/>
</dbReference>
<dbReference type="GO" id="GO:0006508">
    <property type="term" value="P:proteolysis"/>
    <property type="evidence" value="ECO:0007669"/>
    <property type="project" value="UniProtKB-KW"/>
</dbReference>
<keyword evidence="3" id="KW-0378">Hydrolase</keyword>
<name>A0A699QEJ1_TANCI</name>
<dbReference type="Gene3D" id="3.40.395.10">
    <property type="entry name" value="Adenoviral Proteinase, Chain A"/>
    <property type="match status" value="1"/>
</dbReference>
<protein>
    <submittedName>
        <fullName evidence="5">Phospholipase-like protein</fullName>
    </submittedName>
</protein>
<dbReference type="SUPFAM" id="SSF54001">
    <property type="entry name" value="Cysteine proteinases"/>
    <property type="match status" value="1"/>
</dbReference>
<evidence type="ECO:0000259" key="4">
    <source>
        <dbReference type="Pfam" id="PF02902"/>
    </source>
</evidence>
<dbReference type="AlphaFoldDB" id="A0A699QEJ1"/>
<comment type="similarity">
    <text evidence="1">Belongs to the peptidase C48 family.</text>
</comment>
<dbReference type="InterPro" id="IPR003653">
    <property type="entry name" value="Peptidase_C48_C"/>
</dbReference>
<accession>A0A699QEJ1</accession>
<organism evidence="5">
    <name type="scientific">Tanacetum cinerariifolium</name>
    <name type="common">Dalmatian daisy</name>
    <name type="synonym">Chrysanthemum cinerariifolium</name>
    <dbReference type="NCBI Taxonomy" id="118510"/>
    <lineage>
        <taxon>Eukaryota</taxon>
        <taxon>Viridiplantae</taxon>
        <taxon>Streptophyta</taxon>
        <taxon>Embryophyta</taxon>
        <taxon>Tracheophyta</taxon>
        <taxon>Spermatophyta</taxon>
        <taxon>Magnoliopsida</taxon>
        <taxon>eudicotyledons</taxon>
        <taxon>Gunneridae</taxon>
        <taxon>Pentapetalae</taxon>
        <taxon>asterids</taxon>
        <taxon>campanulids</taxon>
        <taxon>Asterales</taxon>
        <taxon>Asteraceae</taxon>
        <taxon>Asteroideae</taxon>
        <taxon>Anthemideae</taxon>
        <taxon>Anthemidinae</taxon>
        <taxon>Tanacetum</taxon>
    </lineage>
</organism>
<dbReference type="InterPro" id="IPR038765">
    <property type="entry name" value="Papain-like_cys_pep_sf"/>
</dbReference>
<evidence type="ECO:0000313" key="5">
    <source>
        <dbReference type="EMBL" id="GFC67124.1"/>
    </source>
</evidence>
<comment type="caution">
    <text evidence="5">The sequence shown here is derived from an EMBL/GenBank/DDBJ whole genome shotgun (WGS) entry which is preliminary data.</text>
</comment>
<dbReference type="Pfam" id="PF02902">
    <property type="entry name" value="Peptidase_C48"/>
    <property type="match status" value="1"/>
</dbReference>
<proteinExistence type="inferred from homology"/>
<evidence type="ECO:0000256" key="2">
    <source>
        <dbReference type="ARBA" id="ARBA00022670"/>
    </source>
</evidence>